<organism evidence="1 2">
    <name type="scientific">Shewanella violacea (strain JCM 10179 / CIP 106290 / LMG 19151 / DSS12)</name>
    <dbReference type="NCBI Taxonomy" id="637905"/>
    <lineage>
        <taxon>Bacteria</taxon>
        <taxon>Pseudomonadati</taxon>
        <taxon>Pseudomonadota</taxon>
        <taxon>Gammaproteobacteria</taxon>
        <taxon>Alteromonadales</taxon>
        <taxon>Shewanellaceae</taxon>
        <taxon>Shewanella</taxon>
    </lineage>
</organism>
<dbReference type="Proteomes" id="UP000002350">
    <property type="component" value="Chromosome"/>
</dbReference>
<sequence length="34" mass="3899">MTKMIRKNINQSVFSAKAANTFNLLLTVNCSLYY</sequence>
<dbReference type="AlphaFoldDB" id="D4ZAN2"/>
<dbReference type="HOGENOM" id="CLU_3376002_0_0_6"/>
<dbReference type="KEGG" id="svo:SVI_3106"/>
<accession>D4ZAN2</accession>
<gene>
    <name evidence="1" type="ordered locus">SVI_3106</name>
</gene>
<evidence type="ECO:0000313" key="2">
    <source>
        <dbReference type="Proteomes" id="UP000002350"/>
    </source>
</evidence>
<protein>
    <submittedName>
        <fullName evidence="1">Uncharacterized protein</fullName>
    </submittedName>
</protein>
<proteinExistence type="predicted"/>
<evidence type="ECO:0000313" key="1">
    <source>
        <dbReference type="EMBL" id="BAJ03077.1"/>
    </source>
</evidence>
<reference evidence="2" key="1">
    <citation type="journal article" date="2010" name="Mol. Biosyst.">
        <title>Complete genome sequence and comparative analysis of Shewanella violacea, a psychrophilic and piezophilic bacterium from deep sea floor sediments.</title>
        <authorList>
            <person name="Aono E."/>
            <person name="Baba T."/>
            <person name="Ara T."/>
            <person name="Nishi T."/>
            <person name="Nakamichi T."/>
            <person name="Inamoto E."/>
            <person name="Toyonaga H."/>
            <person name="Hasegawa M."/>
            <person name="Takai Y."/>
            <person name="Okumura Y."/>
            <person name="Baba M."/>
            <person name="Tomita M."/>
            <person name="Kato C."/>
            <person name="Oshima T."/>
            <person name="Nakasone K."/>
            <person name="Mori H."/>
        </authorList>
    </citation>
    <scope>NUCLEOTIDE SEQUENCE [LARGE SCALE GENOMIC DNA]</scope>
    <source>
        <strain evidence="2">JCM 10179 / CIP 106290 / LMG 19151 / DSS12</strain>
    </source>
</reference>
<keyword evidence="2" id="KW-1185">Reference proteome</keyword>
<dbReference type="EMBL" id="AP011177">
    <property type="protein sequence ID" value="BAJ03077.1"/>
    <property type="molecule type" value="Genomic_DNA"/>
</dbReference>
<name>D4ZAN2_SHEVD</name>